<comment type="cofactor">
    <cofactor evidence="1">
        <name>siroheme</name>
        <dbReference type="ChEBI" id="CHEBI:60052"/>
    </cofactor>
</comment>
<accession>A0A3R9X1L9</accession>
<dbReference type="PROSITE" id="PS00198">
    <property type="entry name" value="4FE4S_FER_1"/>
    <property type="match status" value="1"/>
</dbReference>
<keyword evidence="10" id="KW-1185">Reference proteome</keyword>
<keyword evidence="3" id="KW-0004">4Fe-4S</keyword>
<reference evidence="9 10" key="1">
    <citation type="submission" date="2018-10" db="EMBL/GenBank/DDBJ databases">
        <title>Co-occurring genomic capacity for anaerobic methane metabolism and dissimilatory sulfite reduction discovered in the Korarchaeota.</title>
        <authorList>
            <person name="Mckay L.J."/>
            <person name="Dlakic M."/>
            <person name="Fields M.W."/>
            <person name="Delmont T.O."/>
            <person name="Eren A.M."/>
            <person name="Jay Z.J."/>
            <person name="Klingelsmith K.B."/>
            <person name="Rusch D.B."/>
            <person name="Inskeep W.P."/>
        </authorList>
    </citation>
    <scope>NUCLEOTIDE SEQUENCE [LARGE SCALE GENOMIC DNA]</scope>
    <source>
        <strain evidence="9 10">MDKW</strain>
    </source>
</reference>
<evidence type="ECO:0000256" key="7">
    <source>
        <dbReference type="ARBA" id="ARBA00023014"/>
    </source>
</evidence>
<keyword evidence="4" id="KW-0479">Metal-binding</keyword>
<organism evidence="9 10">
    <name type="scientific">Candidatus Methanodesulfokora washburnensis</name>
    <dbReference type="NCBI Taxonomy" id="2478471"/>
    <lineage>
        <taxon>Archaea</taxon>
        <taxon>Thermoproteota</taxon>
        <taxon>Candidatus Korarchaeia</taxon>
        <taxon>Candidatus Korarchaeia incertae sedis</taxon>
        <taxon>Candidatus Methanodesulfokora</taxon>
    </lineage>
</organism>
<dbReference type="InterPro" id="IPR011808">
    <property type="entry name" value="DsrB"/>
</dbReference>
<dbReference type="InterPro" id="IPR045854">
    <property type="entry name" value="NO2/SO3_Rdtase_4Fe4S_sf"/>
</dbReference>
<keyword evidence="7" id="KW-0411">Iron-sulfur</keyword>
<dbReference type="AlphaFoldDB" id="A0A3R9X1L9"/>
<dbReference type="Gene3D" id="3.30.413.10">
    <property type="entry name" value="Sulfite Reductase Hemoprotein, domain 1"/>
    <property type="match status" value="1"/>
</dbReference>
<evidence type="ECO:0000256" key="1">
    <source>
        <dbReference type="ARBA" id="ARBA00001929"/>
    </source>
</evidence>
<evidence type="ECO:0000313" key="9">
    <source>
        <dbReference type="EMBL" id="RSN73113.1"/>
    </source>
</evidence>
<dbReference type="PANTHER" id="PTHR11493:SF47">
    <property type="entry name" value="SULFITE REDUCTASE [NADPH] SUBUNIT BETA"/>
    <property type="match status" value="1"/>
</dbReference>
<dbReference type="SUPFAM" id="SSF56014">
    <property type="entry name" value="Nitrite and sulphite reductase 4Fe-4S domain-like"/>
    <property type="match status" value="1"/>
</dbReference>
<gene>
    <name evidence="9" type="primary">dsrB</name>
    <name evidence="9" type="ORF">D6D85_11500</name>
</gene>
<dbReference type="Pfam" id="PF03460">
    <property type="entry name" value="NIR_SIR_ferr"/>
    <property type="match status" value="1"/>
</dbReference>
<dbReference type="GO" id="GO:0000103">
    <property type="term" value="P:sulfate assimilation"/>
    <property type="evidence" value="ECO:0007669"/>
    <property type="project" value="TreeGrafter"/>
</dbReference>
<dbReference type="GO" id="GO:0009055">
    <property type="term" value="F:electron transfer activity"/>
    <property type="evidence" value="ECO:0007669"/>
    <property type="project" value="InterPro"/>
</dbReference>
<evidence type="ECO:0000256" key="6">
    <source>
        <dbReference type="ARBA" id="ARBA00023004"/>
    </source>
</evidence>
<comment type="caution">
    <text evidence="9">The sequence shown here is derived from an EMBL/GenBank/DDBJ whole genome shotgun (WGS) entry which is preliminary data.</text>
</comment>
<dbReference type="NCBIfam" id="TIGR02066">
    <property type="entry name" value="dsrB"/>
    <property type="match status" value="1"/>
</dbReference>
<dbReference type="SUPFAM" id="SSF55124">
    <property type="entry name" value="Nitrite/Sulfite reductase N-terminal domain-like"/>
    <property type="match status" value="1"/>
</dbReference>
<proteinExistence type="predicted"/>
<dbReference type="PROSITE" id="PS51379">
    <property type="entry name" value="4FE4S_FER_2"/>
    <property type="match status" value="1"/>
</dbReference>
<dbReference type="InterPro" id="IPR006067">
    <property type="entry name" value="NO2/SO3_Rdtase_4Fe4S_dom"/>
</dbReference>
<dbReference type="InterPro" id="IPR017900">
    <property type="entry name" value="4Fe4S_Fe_S_CS"/>
</dbReference>
<evidence type="ECO:0000256" key="2">
    <source>
        <dbReference type="ARBA" id="ARBA00001966"/>
    </source>
</evidence>
<sequence length="354" mass="40116">MPIMIGPPHYEQMLHPAIKKNYGKWLYHEHVKPGVIKHVSQTGDEVYTVRAAIPKIISVDFVRMLCDIADKYSDGYVKFTSRHAVEFIITDKKKIDPLIEELESKGMPVGGTGKSYKPIVHTIGWNHCHTSVIDAPGLAKAISDALFEYFKRNDLPAKLKIAIACCLNMCGAIHCSDIAIVGMHRKPPVVDDEIVSKFCEIPTTVASCPTLAIKPKVLPDGKRSVEINPERCMYCGNCYTVCPGLNIINPKYDCLSLWVGGKVPNARSPPMYSRLVIPYLPNNPPRWPETVEAIKKIVKAWIENAREDERIGEWIERIGWEKFFKITGIPFTDKHIDDFIFSIRDFRTTTQFKF</sequence>
<dbReference type="RefSeq" id="WP_125672101.1">
    <property type="nucleotide sequence ID" value="NZ_RCOS01000129.1"/>
</dbReference>
<name>A0A3R9X1L9_9CREN</name>
<dbReference type="InterPro" id="IPR045169">
    <property type="entry name" value="NO2/SO3_Rdtase_4Fe4S_prot"/>
</dbReference>
<evidence type="ECO:0000256" key="5">
    <source>
        <dbReference type="ARBA" id="ARBA00023002"/>
    </source>
</evidence>
<dbReference type="GO" id="GO:0046872">
    <property type="term" value="F:metal ion binding"/>
    <property type="evidence" value="ECO:0007669"/>
    <property type="project" value="UniProtKB-KW"/>
</dbReference>
<dbReference type="InterPro" id="IPR005117">
    <property type="entry name" value="NiRdtase/SiRdtase_haem-b_fer"/>
</dbReference>
<dbReference type="GO" id="GO:0050311">
    <property type="term" value="F:sulfite reductase (ferredoxin) activity"/>
    <property type="evidence" value="ECO:0007669"/>
    <property type="project" value="TreeGrafter"/>
</dbReference>
<dbReference type="Proteomes" id="UP000277582">
    <property type="component" value="Unassembled WGS sequence"/>
</dbReference>
<dbReference type="InterPro" id="IPR036136">
    <property type="entry name" value="Nit/Sulf_reduc_fer-like_dom_sf"/>
</dbReference>
<dbReference type="GO" id="GO:0009337">
    <property type="term" value="C:sulfite reductase complex (NADPH)"/>
    <property type="evidence" value="ECO:0007669"/>
    <property type="project" value="TreeGrafter"/>
</dbReference>
<dbReference type="PANTHER" id="PTHR11493">
    <property type="entry name" value="SULFITE REDUCTASE [NADPH] SUBUNIT BETA-RELATED"/>
    <property type="match status" value="1"/>
</dbReference>
<dbReference type="GO" id="GO:0020037">
    <property type="term" value="F:heme binding"/>
    <property type="evidence" value="ECO:0007669"/>
    <property type="project" value="InterPro"/>
</dbReference>
<protein>
    <submittedName>
        <fullName evidence="9">Dissimilatory-type sulfite reductase subunit beta</fullName>
        <ecNumber evidence="9">1.8.99.5</ecNumber>
    </submittedName>
</protein>
<dbReference type="InterPro" id="IPR017896">
    <property type="entry name" value="4Fe4S_Fe-S-bd"/>
</dbReference>
<feature type="domain" description="4Fe-4S ferredoxin-type" evidence="8">
    <location>
        <begin position="223"/>
        <end position="253"/>
    </location>
</feature>
<dbReference type="OrthoDB" id="15347at2157"/>
<dbReference type="SUPFAM" id="SSF54862">
    <property type="entry name" value="4Fe-4S ferredoxins"/>
    <property type="match status" value="1"/>
</dbReference>
<comment type="cofactor">
    <cofactor evidence="2">
        <name>[4Fe-4S] cluster</name>
        <dbReference type="ChEBI" id="CHEBI:49883"/>
    </cofactor>
</comment>
<dbReference type="EC" id="1.8.99.5" evidence="9"/>
<evidence type="ECO:0000259" key="8">
    <source>
        <dbReference type="PROSITE" id="PS51379"/>
    </source>
</evidence>
<keyword evidence="5 9" id="KW-0560">Oxidoreductase</keyword>
<keyword evidence="6" id="KW-0408">Iron</keyword>
<dbReference type="GO" id="GO:0018551">
    <property type="term" value="F:dissimilatory sulfite reductase (NADH) activity"/>
    <property type="evidence" value="ECO:0007669"/>
    <property type="project" value="InterPro"/>
</dbReference>
<evidence type="ECO:0000313" key="10">
    <source>
        <dbReference type="Proteomes" id="UP000277582"/>
    </source>
</evidence>
<evidence type="ECO:0000256" key="4">
    <source>
        <dbReference type="ARBA" id="ARBA00022723"/>
    </source>
</evidence>
<dbReference type="Pfam" id="PF01077">
    <property type="entry name" value="NIR_SIR"/>
    <property type="match status" value="1"/>
</dbReference>
<dbReference type="GO" id="GO:0051539">
    <property type="term" value="F:4 iron, 4 sulfur cluster binding"/>
    <property type="evidence" value="ECO:0007669"/>
    <property type="project" value="UniProtKB-KW"/>
</dbReference>
<dbReference type="Pfam" id="PF00037">
    <property type="entry name" value="Fer4"/>
    <property type="match status" value="1"/>
</dbReference>
<dbReference type="EMBL" id="RCOS01000129">
    <property type="protein sequence ID" value="RSN73113.1"/>
    <property type="molecule type" value="Genomic_DNA"/>
</dbReference>
<evidence type="ECO:0000256" key="3">
    <source>
        <dbReference type="ARBA" id="ARBA00022485"/>
    </source>
</evidence>
<dbReference type="Gene3D" id="3.30.70.20">
    <property type="match status" value="1"/>
</dbReference>
<dbReference type="Gene3D" id="3.30.70.3340">
    <property type="match status" value="1"/>
</dbReference>
<dbReference type="GO" id="GO:0016002">
    <property type="term" value="F:sulfite reductase activity"/>
    <property type="evidence" value="ECO:0007669"/>
    <property type="project" value="TreeGrafter"/>
</dbReference>